<sequence length="643" mass="73612">MNQSSVHKKKPRIRNRQKNKINQLHQDQEEVLEETTVQLKTTPKSDGSREATPLESVPPQVKSSTKSGVSLVETLFNNSQVEIPQENDTIRLIQELLRRKLLAKNSAAPISKSEPVTVQAKLVSPPKEIKIEKEKPKISSALESTKVPAELKTSGKALKDVKADEMDELLKCLGTKLQKGTGESPAAALFSNLGKLFSQAPPSDVESSDEEAEEYVEYIYKPRQYFMASLCNFCKADLCGQNRIPCSRCGLSYYCSGGHMKDDQEHRQLCNAIRQTVDRNGHDMFYKCGDFSGEQFRSYRIVCIRQVEKEMNRQLSATEQELLLFPMICGEFKCREHRFKRLSLCGGCGEVAFCNDKPGHRRKEEHAKWCGAYQLFKAFIMFQANFGRLDPSLPNKVLRELPMTCSNTKHIMKKLNFNVTNECEYAALTQVSTGPLTAWFALKLCERLRNCEELTLHLIGAEIEFEVDMLQKWELFLLHIMPTVKILNVVFIGPELNPNNISFEQLKKIKCCRLCRKAQRNVNYYFENALYHDYCKEPHFLQPNLVCFFNSGLYRSTGFALEDTWPDTIQAALNLKCPIVVTSYTKYEAPLDMAHFINQSNRHINLILPPTTNPFSSEKPERNFISDNEAPFMFKNFYCFVVE</sequence>
<feature type="compositionally biased region" description="Basic residues" evidence="4">
    <location>
        <begin position="1"/>
        <end position="19"/>
    </location>
</feature>
<dbReference type="InterPro" id="IPR046824">
    <property type="entry name" value="Mss51-like_C"/>
</dbReference>
<dbReference type="InterPro" id="IPR002893">
    <property type="entry name" value="Znf_MYND"/>
</dbReference>
<evidence type="ECO:0000259" key="5">
    <source>
        <dbReference type="PROSITE" id="PS01360"/>
    </source>
</evidence>
<dbReference type="PANTHER" id="PTHR28069">
    <property type="entry name" value="GH20023P"/>
    <property type="match status" value="1"/>
</dbReference>
<dbReference type="PANTHER" id="PTHR28069:SF2">
    <property type="entry name" value="GH20023P"/>
    <property type="match status" value="1"/>
</dbReference>
<dbReference type="GO" id="GO:0008270">
    <property type="term" value="F:zinc ion binding"/>
    <property type="evidence" value="ECO:0007669"/>
    <property type="project" value="UniProtKB-KW"/>
</dbReference>
<evidence type="ECO:0000256" key="1">
    <source>
        <dbReference type="ARBA" id="ARBA00022723"/>
    </source>
</evidence>
<dbReference type="GeneID" id="108012559"/>
<feature type="region of interest" description="Disordered" evidence="4">
    <location>
        <begin position="1"/>
        <end position="66"/>
    </location>
</feature>
<evidence type="ECO:0000256" key="4">
    <source>
        <dbReference type="SAM" id="MobiDB-lite"/>
    </source>
</evidence>
<feature type="compositionally biased region" description="Polar residues" evidence="4">
    <location>
        <begin position="35"/>
        <end position="45"/>
    </location>
</feature>
<organism evidence="6 7">
    <name type="scientific">Drosophila suzukii</name>
    <name type="common">Spotted-wing drosophila fruit fly</name>
    <dbReference type="NCBI Taxonomy" id="28584"/>
    <lineage>
        <taxon>Eukaryota</taxon>
        <taxon>Metazoa</taxon>
        <taxon>Ecdysozoa</taxon>
        <taxon>Arthropoda</taxon>
        <taxon>Hexapoda</taxon>
        <taxon>Insecta</taxon>
        <taxon>Pterygota</taxon>
        <taxon>Neoptera</taxon>
        <taxon>Endopterygota</taxon>
        <taxon>Diptera</taxon>
        <taxon>Brachycera</taxon>
        <taxon>Muscomorpha</taxon>
        <taxon>Ephydroidea</taxon>
        <taxon>Drosophilidae</taxon>
        <taxon>Drosophila</taxon>
        <taxon>Sophophora</taxon>
    </lineage>
</organism>
<evidence type="ECO:0000256" key="3">
    <source>
        <dbReference type="ARBA" id="ARBA00022833"/>
    </source>
</evidence>
<reference evidence="7" key="1">
    <citation type="submission" date="2025-08" db="UniProtKB">
        <authorList>
            <consortium name="RefSeq"/>
        </authorList>
    </citation>
    <scope>IDENTIFICATION</scope>
</reference>
<dbReference type="AlphaFoldDB" id="A0AB39ZDD5"/>
<dbReference type="SUPFAM" id="SSF144232">
    <property type="entry name" value="HIT/MYND zinc finger-like"/>
    <property type="match status" value="1"/>
</dbReference>
<dbReference type="Proteomes" id="UP001652628">
    <property type="component" value="Chromosome 3"/>
</dbReference>
<proteinExistence type="predicted"/>
<dbReference type="InterPro" id="IPR032717">
    <property type="entry name" value="Mss51_Znf"/>
</dbReference>
<gene>
    <name evidence="7" type="primary">LOC108012559</name>
</gene>
<keyword evidence="1" id="KW-0479">Metal-binding</keyword>
<feature type="domain" description="MYND-type" evidence="5">
    <location>
        <begin position="231"/>
        <end position="270"/>
    </location>
</feature>
<accession>A0AB39ZDD5</accession>
<dbReference type="Pfam" id="PF20179">
    <property type="entry name" value="MSS51_C"/>
    <property type="match status" value="1"/>
</dbReference>
<keyword evidence="2" id="KW-0863">Zinc-finger</keyword>
<dbReference type="PROSITE" id="PS01360">
    <property type="entry name" value="ZF_MYND_1"/>
    <property type="match status" value="1"/>
</dbReference>
<protein>
    <recommendedName>
        <fullName evidence="5">MYND-type domain-containing protein</fullName>
    </recommendedName>
</protein>
<dbReference type="RefSeq" id="XP_016933461.3">
    <property type="nucleotide sequence ID" value="XM_017077972.4"/>
</dbReference>
<evidence type="ECO:0000313" key="7">
    <source>
        <dbReference type="RefSeq" id="XP_016933461.3"/>
    </source>
</evidence>
<evidence type="ECO:0000313" key="6">
    <source>
        <dbReference type="Proteomes" id="UP001652628"/>
    </source>
</evidence>
<dbReference type="Pfam" id="PF13824">
    <property type="entry name" value="zf-Mss51"/>
    <property type="match status" value="1"/>
</dbReference>
<keyword evidence="6" id="KW-1185">Reference proteome</keyword>
<keyword evidence="3" id="KW-0862">Zinc</keyword>
<name>A0AB39ZDD5_DROSZ</name>
<evidence type="ECO:0000256" key="2">
    <source>
        <dbReference type="ARBA" id="ARBA00022771"/>
    </source>
</evidence>